<dbReference type="Pfam" id="PF00271">
    <property type="entry name" value="Helicase_C"/>
    <property type="match status" value="1"/>
</dbReference>
<dbReference type="InterPro" id="IPR027417">
    <property type="entry name" value="P-loop_NTPase"/>
</dbReference>
<dbReference type="SMART" id="SM00490">
    <property type="entry name" value="HELICc"/>
    <property type="match status" value="1"/>
</dbReference>
<organism evidence="8 9">
    <name type="scientific">Somion occarium</name>
    <dbReference type="NCBI Taxonomy" id="3059160"/>
    <lineage>
        <taxon>Eukaryota</taxon>
        <taxon>Fungi</taxon>
        <taxon>Dikarya</taxon>
        <taxon>Basidiomycota</taxon>
        <taxon>Agaricomycotina</taxon>
        <taxon>Agaricomycetes</taxon>
        <taxon>Polyporales</taxon>
        <taxon>Cerrenaceae</taxon>
        <taxon>Somion</taxon>
    </lineage>
</organism>
<dbReference type="InterPro" id="IPR052431">
    <property type="entry name" value="SKI2_subfamily_helicases"/>
</dbReference>
<protein>
    <recommendedName>
        <fullName evidence="10">P-loop containing nucleoside triphosphate hydrolase protein</fullName>
    </recommendedName>
</protein>
<dbReference type="InterPro" id="IPR011545">
    <property type="entry name" value="DEAD/DEAH_box_helicase_dom"/>
</dbReference>
<evidence type="ECO:0000313" key="8">
    <source>
        <dbReference type="EMBL" id="CAL1698803.1"/>
    </source>
</evidence>
<dbReference type="InterPro" id="IPR014001">
    <property type="entry name" value="Helicase_ATP-bd"/>
</dbReference>
<name>A0ABP1CVU1_9APHY</name>
<evidence type="ECO:0008006" key="10">
    <source>
        <dbReference type="Google" id="ProtNLM"/>
    </source>
</evidence>
<dbReference type="PANTHER" id="PTHR44533">
    <property type="entry name" value="DEAD/H RNA HELICASE, PUTATIVE-RELATED"/>
    <property type="match status" value="1"/>
</dbReference>
<dbReference type="PROSITE" id="PS51194">
    <property type="entry name" value="HELICASE_CTER"/>
    <property type="match status" value="1"/>
</dbReference>
<dbReference type="EMBL" id="OZ037954">
    <property type="protein sequence ID" value="CAL1698803.1"/>
    <property type="molecule type" value="Genomic_DNA"/>
</dbReference>
<feature type="domain" description="Helicase ATP-binding" evidence="6">
    <location>
        <begin position="786"/>
        <end position="955"/>
    </location>
</feature>
<feature type="region of interest" description="Disordered" evidence="5">
    <location>
        <begin position="544"/>
        <end position="593"/>
    </location>
</feature>
<dbReference type="Pfam" id="PF00270">
    <property type="entry name" value="DEAD"/>
    <property type="match status" value="1"/>
</dbReference>
<evidence type="ECO:0000256" key="1">
    <source>
        <dbReference type="ARBA" id="ARBA00022741"/>
    </source>
</evidence>
<keyword evidence="3" id="KW-0347">Helicase</keyword>
<sequence length="1775" mass="200424">MDLDDFEQIQNAQNKDTTIDLGTSDDASSALEYFDAVWYSFTSRRGRVMDLIGDYGGNELFIIDGESLFQNVLDDHLLALADEEDPSFQILHALYALECTLNDFRKRSAVFDVVFFNDTRHRTLGTGGHPFVLRSRSLARAILYQHLKTLDISVHSFDNTSDPRWISYLKVHRPMFALLNDGGPVEATDSPLEAECVLQQRTLIFDLISQGVSVALLEGAEFRDSKISSLVIEQRQGVDARGQLKAKHWQRVEQALVALNSEETRIRGGSLPISLHHFSTPTQQGTIETVVSNVLSAFLALKPRREVGTPELLFAFVAHLLLLPELPIQDRARPTPNLGDSLNERLLSKFLPLIFTAVETVQATDHPLDIDGRVFIELLLFLMQHPDMPLSEAVGEEVANQLTMLWKLHKLPSANFASLAPRYPHPAPEARDSEEPETFGVLPFHNAVFDDLLSDVYVEVDEQEEQSGAAQLEFSQAFVDLHHWHNHRRPVLPKHLGGDNPKPANQWQRMRQLRRNQNFMAQLERQANTLTGAFGKTLQRLTITGSSDSTNRRNEQHAQAPSRKQAKAVKESAAQRIRREHAEKKQAEEDESNQKWWTNELQRLSSMPLSQKVVHIENMLRNSKRANGNGWLAVEMRLYELNLEILSWLEHPDHDSTSHASRLRDDYTVSIMRKVKTMSENGGLFYAASKAIASVLVALGLTELLAELVDSSPNARDDDKRRLNFEFVKLIKSKSGSPIHKFMRITEDPVIWQLRLFGEYMDRSMDSQPDPRVSFEPDAWQRKVLDCLDDEGHSVLVVAPTSAGKTFISYYAMEKVLRSNDDDLLVYVAPTKALVAQIAAEVCARFSKSYKTGRSCWAIHTRDYRINDPINCQILVTVPEVLASLLLSPPLANVWTPRIKRIILDEIHSIGQQEGGAVWEQIILLAPCPIIGLSATVGNPEQFNTWLESVQTAHGFKHSFIQHPHRYSHLRKFFYLFSEKAKTASSLALGLNGYRDTDRLRFLHPVSMLSFGVRDLPPDFALEASDCLSLYRALTSLNVGDNDKIQSLDPSTYFHRNTLLRQKDIIQYEENLKDVLNNIISISDPQDPESPLQRVAQHVQDPAISRLSIAQQNALPSKQAFFDNLLPFVADLHSKGDLPAILFNFDRTACEKMAIHIVNALEAAEQEWRKGPEWQEKLRQWERWQMKVKDRQRQAQKAAKRDKKNKDEEHVESTRSWEETFDPDDPSPQFSFASAKGSYTKTDLMADLEDIRWVNIPLWALNCLRRGIAVHHAGMNKHYRTLIESLFRLGYVRVVIATGTLALGINAPAKTSVFCGDSPFLTALQFRQCAGRAGRRGFDLLGKVVFYGLAMDRAQRLVLSKLPSLGGNFPLTSTMVLRLFNLLQGSNYAPTAVTAIQRLLTLPHVSFISDTGKHQLLHHIRFSIDYLRRAGLLDASGNPIDLFGIAAHLYYTEPSNLALVALFRKGVIHRICGQPSMINAKRDFFLLMAHLFNRQKIPKVYTSAANIKEQIRKSPSMVILPPLPDRAREVLVQHDEEILQVFSGYAKAFATHYQKDLGSDHTLPFSSKTYPVPDVAGKSTNQFQADLRTTAVRVKLRSVFVANSGHTDCFESVSELSQTARTGLHLNDHAIPTMHSFTTLGSDGDLTFALNAYLLDFYIHGQTQPLVVANGIRRGDLWYLLQDFTLALKAVRSSLEELLLGVSKGNAEGDEDLEGSVTAVDPAERDDDSDDDRTRVDSETVVKRPRGVSDRDWRVFEIVDAVTNEFEEKFKAMWA</sequence>
<feature type="region of interest" description="Disordered" evidence="5">
    <location>
        <begin position="1710"/>
        <end position="1745"/>
    </location>
</feature>
<reference evidence="9" key="1">
    <citation type="submission" date="2024-04" db="EMBL/GenBank/DDBJ databases">
        <authorList>
            <person name="Shaw F."/>
            <person name="Minotto A."/>
        </authorList>
    </citation>
    <scope>NUCLEOTIDE SEQUENCE [LARGE SCALE GENOMIC DNA]</scope>
</reference>
<evidence type="ECO:0000256" key="5">
    <source>
        <dbReference type="SAM" id="MobiDB-lite"/>
    </source>
</evidence>
<evidence type="ECO:0000256" key="2">
    <source>
        <dbReference type="ARBA" id="ARBA00022801"/>
    </source>
</evidence>
<dbReference type="InterPro" id="IPR055124">
    <property type="entry name" value="PIN-like_DDX60"/>
</dbReference>
<keyword evidence="4" id="KW-0067">ATP-binding</keyword>
<dbReference type="SMART" id="SM00487">
    <property type="entry name" value="DEXDc"/>
    <property type="match status" value="1"/>
</dbReference>
<evidence type="ECO:0000259" key="6">
    <source>
        <dbReference type="PROSITE" id="PS51192"/>
    </source>
</evidence>
<keyword evidence="9" id="KW-1185">Reference proteome</keyword>
<keyword evidence="2" id="KW-0378">Hydrolase</keyword>
<dbReference type="Pfam" id="PF23002">
    <property type="entry name" value="PIN-like_DDX60"/>
    <property type="match status" value="1"/>
</dbReference>
<dbReference type="Pfam" id="PF26076">
    <property type="entry name" value="WHD_DDX60"/>
    <property type="match status" value="1"/>
</dbReference>
<dbReference type="Proteomes" id="UP001497453">
    <property type="component" value="Chromosome 11"/>
</dbReference>
<dbReference type="PANTHER" id="PTHR44533:SF4">
    <property type="entry name" value="DEAD_H RNA HELICASE, PUTATIVE-RELATED"/>
    <property type="match status" value="1"/>
</dbReference>
<accession>A0ABP1CVU1</accession>
<evidence type="ECO:0000256" key="4">
    <source>
        <dbReference type="ARBA" id="ARBA00022840"/>
    </source>
</evidence>
<dbReference type="InterPro" id="IPR059032">
    <property type="entry name" value="WHD_DDX60"/>
</dbReference>
<evidence type="ECO:0000313" key="9">
    <source>
        <dbReference type="Proteomes" id="UP001497453"/>
    </source>
</evidence>
<keyword evidence="1" id="KW-0547">Nucleotide-binding</keyword>
<feature type="region of interest" description="Disordered" evidence="5">
    <location>
        <begin position="1189"/>
        <end position="1228"/>
    </location>
</feature>
<evidence type="ECO:0000256" key="3">
    <source>
        <dbReference type="ARBA" id="ARBA00022806"/>
    </source>
</evidence>
<dbReference type="PROSITE" id="PS51192">
    <property type="entry name" value="HELICASE_ATP_BIND_1"/>
    <property type="match status" value="1"/>
</dbReference>
<proteinExistence type="predicted"/>
<dbReference type="Gene3D" id="3.40.50.300">
    <property type="entry name" value="P-loop containing nucleotide triphosphate hydrolases"/>
    <property type="match status" value="2"/>
</dbReference>
<dbReference type="InterPro" id="IPR001650">
    <property type="entry name" value="Helicase_C-like"/>
</dbReference>
<dbReference type="SUPFAM" id="SSF52540">
    <property type="entry name" value="P-loop containing nucleoside triphosphate hydrolases"/>
    <property type="match status" value="1"/>
</dbReference>
<feature type="compositionally biased region" description="Basic and acidic residues" evidence="5">
    <location>
        <begin position="1204"/>
        <end position="1218"/>
    </location>
</feature>
<evidence type="ECO:0000259" key="7">
    <source>
        <dbReference type="PROSITE" id="PS51194"/>
    </source>
</evidence>
<gene>
    <name evidence="8" type="ORF">GFSPODELE1_LOCUS2331</name>
</gene>
<feature type="compositionally biased region" description="Basic and acidic residues" evidence="5">
    <location>
        <begin position="1732"/>
        <end position="1745"/>
    </location>
</feature>
<feature type="domain" description="Helicase C-terminal" evidence="7">
    <location>
        <begin position="1206"/>
        <end position="1383"/>
    </location>
</feature>